<evidence type="ECO:0000256" key="16">
    <source>
        <dbReference type="PIRSR" id="PIRSR602137-50"/>
    </source>
</evidence>
<keyword evidence="6" id="KW-0121">Carboxypeptidase</keyword>
<accession>A0A6B3LA89</accession>
<feature type="domain" description="Penicillin-binding protein transpeptidase" evidence="19">
    <location>
        <begin position="317"/>
        <end position="646"/>
    </location>
</feature>
<dbReference type="GO" id="GO:0017001">
    <property type="term" value="P:antibiotic catabolic process"/>
    <property type="evidence" value="ECO:0007669"/>
    <property type="project" value="InterPro"/>
</dbReference>
<dbReference type="SUPFAM" id="SSF56601">
    <property type="entry name" value="beta-lactamase/transpeptidase-like"/>
    <property type="match status" value="1"/>
</dbReference>
<evidence type="ECO:0000256" key="10">
    <source>
        <dbReference type="ARBA" id="ARBA00022960"/>
    </source>
</evidence>
<evidence type="ECO:0000256" key="8">
    <source>
        <dbReference type="ARBA" id="ARBA00022729"/>
    </source>
</evidence>
<evidence type="ECO:0000256" key="3">
    <source>
        <dbReference type="ARBA" id="ARBA00007898"/>
    </source>
</evidence>
<evidence type="ECO:0000256" key="1">
    <source>
        <dbReference type="ARBA" id="ARBA00004167"/>
    </source>
</evidence>
<gene>
    <name evidence="21" type="ORF">G3M56_009045</name>
</gene>
<evidence type="ECO:0000256" key="14">
    <source>
        <dbReference type="ARBA" id="ARBA00023251"/>
    </source>
</evidence>
<comment type="similarity">
    <text evidence="3 17">Belongs to the class-D beta-lactamase family.</text>
</comment>
<keyword evidence="9 17" id="KW-0378">Hydrolase</keyword>
<evidence type="ECO:0000256" key="12">
    <source>
        <dbReference type="ARBA" id="ARBA00022989"/>
    </source>
</evidence>
<keyword evidence="8" id="KW-0732">Signal</keyword>
<proteinExistence type="inferred from homology"/>
<dbReference type="RefSeq" id="WP_164363364.1">
    <property type="nucleotide sequence ID" value="NZ_CP066776.1"/>
</dbReference>
<organism evidence="21 22">
    <name type="scientific">Sulfuriroseicoccus oceanibius</name>
    <dbReference type="NCBI Taxonomy" id="2707525"/>
    <lineage>
        <taxon>Bacteria</taxon>
        <taxon>Pseudomonadati</taxon>
        <taxon>Verrucomicrobiota</taxon>
        <taxon>Verrucomicrobiia</taxon>
        <taxon>Verrucomicrobiales</taxon>
        <taxon>Verrucomicrobiaceae</taxon>
        <taxon>Sulfuriroseicoccus</taxon>
    </lineage>
</organism>
<dbReference type="EC" id="3.5.2.6" evidence="4 17"/>
<dbReference type="GO" id="GO:0071972">
    <property type="term" value="F:peptidoglycan L,D-transpeptidase activity"/>
    <property type="evidence" value="ECO:0007669"/>
    <property type="project" value="TreeGrafter"/>
</dbReference>
<dbReference type="InterPro" id="IPR012338">
    <property type="entry name" value="Beta-lactam/transpept-like"/>
</dbReference>
<dbReference type="PANTHER" id="PTHR30627">
    <property type="entry name" value="PEPTIDOGLYCAN D,D-TRANSPEPTIDASE"/>
    <property type="match status" value="1"/>
</dbReference>
<keyword evidence="6" id="KW-0645">Protease</keyword>
<keyword evidence="13" id="KW-0472">Membrane</keyword>
<keyword evidence="22" id="KW-1185">Reference proteome</keyword>
<comment type="subcellular location">
    <subcellularLocation>
        <location evidence="2">Cell membrane</location>
    </subcellularLocation>
    <subcellularLocation>
        <location evidence="1">Membrane</location>
        <topology evidence="1">Single-pass membrane protein</topology>
    </subcellularLocation>
</comment>
<keyword evidence="5" id="KW-1003">Cell membrane</keyword>
<dbReference type="GO" id="GO:0008800">
    <property type="term" value="F:beta-lactamase activity"/>
    <property type="evidence" value="ECO:0007669"/>
    <property type="project" value="UniProtKB-UniRule"/>
</dbReference>
<keyword evidence="15" id="KW-0961">Cell wall biogenesis/degradation</keyword>
<keyword evidence="7" id="KW-0812">Transmembrane</keyword>
<dbReference type="GO" id="GO:0071555">
    <property type="term" value="P:cell wall organization"/>
    <property type="evidence" value="ECO:0007669"/>
    <property type="project" value="UniProtKB-KW"/>
</dbReference>
<feature type="region of interest" description="Disordered" evidence="18">
    <location>
        <begin position="673"/>
        <end position="728"/>
    </location>
</feature>
<dbReference type="InterPro" id="IPR002137">
    <property type="entry name" value="Beta-lactam_class-D_AS"/>
</dbReference>
<keyword evidence="11" id="KW-0573">Peptidoglycan synthesis</keyword>
<evidence type="ECO:0000256" key="13">
    <source>
        <dbReference type="ARBA" id="ARBA00023136"/>
    </source>
</evidence>
<feature type="active site" description="Acyl-ester intermediate" evidence="16">
    <location>
        <position position="376"/>
    </location>
</feature>
<name>A0A6B3LA89_9BACT</name>
<dbReference type="Pfam" id="PF03717">
    <property type="entry name" value="PBP_dimer"/>
    <property type="match status" value="1"/>
</dbReference>
<dbReference type="PROSITE" id="PS00337">
    <property type="entry name" value="BETA_LACTAMASE_D"/>
    <property type="match status" value="1"/>
</dbReference>
<dbReference type="GO" id="GO:0046677">
    <property type="term" value="P:response to antibiotic"/>
    <property type="evidence" value="ECO:0007669"/>
    <property type="project" value="UniProtKB-UniRule"/>
</dbReference>
<keyword evidence="12" id="KW-1133">Transmembrane helix</keyword>
<evidence type="ECO:0000256" key="7">
    <source>
        <dbReference type="ARBA" id="ARBA00022692"/>
    </source>
</evidence>
<protein>
    <recommendedName>
        <fullName evidence="4 17">Beta-lactamase</fullName>
        <ecNumber evidence="4 17">3.5.2.6</ecNumber>
    </recommendedName>
</protein>
<evidence type="ECO:0000259" key="19">
    <source>
        <dbReference type="Pfam" id="PF00905"/>
    </source>
</evidence>
<evidence type="ECO:0000256" key="15">
    <source>
        <dbReference type="ARBA" id="ARBA00023316"/>
    </source>
</evidence>
<evidence type="ECO:0000256" key="6">
    <source>
        <dbReference type="ARBA" id="ARBA00022645"/>
    </source>
</evidence>
<dbReference type="PANTHER" id="PTHR30627:SF2">
    <property type="entry name" value="PEPTIDOGLYCAN D,D-TRANSPEPTIDASE MRDA"/>
    <property type="match status" value="1"/>
</dbReference>
<feature type="domain" description="Penicillin-binding protein dimerisation" evidence="20">
    <location>
        <begin position="102"/>
        <end position="281"/>
    </location>
</feature>
<dbReference type="AlphaFoldDB" id="A0A6B3LA89"/>
<dbReference type="Gene3D" id="3.40.710.10">
    <property type="entry name" value="DD-peptidase/beta-lactamase superfamily"/>
    <property type="match status" value="1"/>
</dbReference>
<keyword evidence="14 17" id="KW-0046">Antibiotic resistance</keyword>
<feature type="modified residue" description="N6-carboxylysine" evidence="16">
    <location>
        <position position="379"/>
    </location>
</feature>
<dbReference type="InterPro" id="IPR036138">
    <property type="entry name" value="PBP_dimer_sf"/>
</dbReference>
<dbReference type="InterPro" id="IPR005311">
    <property type="entry name" value="PBP_dimer"/>
</dbReference>
<dbReference type="InterPro" id="IPR050515">
    <property type="entry name" value="Beta-lactam/transpept"/>
</dbReference>
<dbReference type="Proteomes" id="UP000475117">
    <property type="component" value="Chromosome"/>
</dbReference>
<evidence type="ECO:0000256" key="2">
    <source>
        <dbReference type="ARBA" id="ARBA00004236"/>
    </source>
</evidence>
<dbReference type="Gene3D" id="3.90.1310.10">
    <property type="entry name" value="Penicillin-binding protein 2a (Domain 2)"/>
    <property type="match status" value="1"/>
</dbReference>
<dbReference type="GO" id="GO:0008360">
    <property type="term" value="P:regulation of cell shape"/>
    <property type="evidence" value="ECO:0007669"/>
    <property type="project" value="UniProtKB-KW"/>
</dbReference>
<dbReference type="PROSITE" id="PS51257">
    <property type="entry name" value="PROKAR_LIPOPROTEIN"/>
    <property type="match status" value="1"/>
</dbReference>
<sequence length="728" mass="80923">MPRNDSKIIEMTRNRLILRASRVGLALLFAAGCNHLGMAQEAAPAPTASDKETAADLSEMEALADQMNEKPTVISGKRQEKRRLQQASWRTNSDARAFLLQIPAPRGMLLDRNGVPLATNEVRYLPAIQFPKLDDPSDAEIVEFARKRIAEIARILKMDSSIGDGLEDEAIIKHYNNRRWLPLTFGPVLNLDQAEKVAAKEDGLSVQPFYMRKYPHQTIAAHMLGYTGRVGWFPDGPVEEGDPLWEQIEGKAGLELNLENDLKGKDGVLNVLFDENGKQTNRELTEVPVPGNNVVLTIDLEWQKRAEQILARNVRRGAIVVMDVKTGEILTMASYPTYNPNDWIPTISQEKYQRLRDDKANPLLCRAYQSAYPPASTFKIVVALAALQSRSIYPHSTFPGPPTYAVGNRVFKNWNKEPEGDLDVAKAIARSTNTWFYHVGIMTGAEPIYQTAQRFGLGRKVGLPLVGESPGFVPDQLWADRYRNGRFMGGDIANMAIGQGALLTTPVQMAQFMAAVGNGSYLPEAKLIKQVQDVRNNLVRMPKYGSPRRLNTDASVLNAVRQGMSDVVNEWYGTAKRARLTGNSGVKVAGKTGTGQWKIAVKQNVAWFAGFLPADDPEYAFAVLYEGRPGEKVAGGKNAAPLVSQFFSPIYDKKVKEERDKRAKERSELLAKLAEESERAAAERSRTEALAAEQSNRNQSDQDAAEQSEDERARMELLQQVLQDSEEL</sequence>
<evidence type="ECO:0000256" key="18">
    <source>
        <dbReference type="SAM" id="MobiDB-lite"/>
    </source>
</evidence>
<dbReference type="Pfam" id="PF00905">
    <property type="entry name" value="Transpeptidase"/>
    <property type="match status" value="1"/>
</dbReference>
<evidence type="ECO:0000256" key="17">
    <source>
        <dbReference type="RuleBase" id="RU361140"/>
    </source>
</evidence>
<comment type="catalytic activity">
    <reaction evidence="17">
        <text>a beta-lactam + H2O = a substituted beta-amino acid</text>
        <dbReference type="Rhea" id="RHEA:20401"/>
        <dbReference type="ChEBI" id="CHEBI:15377"/>
        <dbReference type="ChEBI" id="CHEBI:35627"/>
        <dbReference type="ChEBI" id="CHEBI:140347"/>
        <dbReference type="EC" id="3.5.2.6"/>
    </reaction>
</comment>
<evidence type="ECO:0000256" key="11">
    <source>
        <dbReference type="ARBA" id="ARBA00022984"/>
    </source>
</evidence>
<feature type="compositionally biased region" description="Basic and acidic residues" evidence="18">
    <location>
        <begin position="673"/>
        <end position="687"/>
    </location>
</feature>
<evidence type="ECO:0000313" key="21">
    <source>
        <dbReference type="EMBL" id="QQL44039.1"/>
    </source>
</evidence>
<reference evidence="21 22" key="1">
    <citation type="submission" date="2020-12" db="EMBL/GenBank/DDBJ databases">
        <title>Sulforoseuscoccus oceanibium gen. nov., sp. nov., a representative of the phylum Verrucomicrobia with special cytoplasmic membrane, and proposal of Sulforoseuscoccusaceae fam. nov.</title>
        <authorList>
            <person name="Xi F."/>
        </authorList>
    </citation>
    <scope>NUCLEOTIDE SEQUENCE [LARGE SCALE GENOMIC DNA]</scope>
    <source>
        <strain evidence="21 22">T37</strain>
    </source>
</reference>
<dbReference type="GO" id="GO:0009252">
    <property type="term" value="P:peptidoglycan biosynthetic process"/>
    <property type="evidence" value="ECO:0007669"/>
    <property type="project" value="UniProtKB-KW"/>
</dbReference>
<dbReference type="InterPro" id="IPR001460">
    <property type="entry name" value="PCN-bd_Tpept"/>
</dbReference>
<dbReference type="GO" id="GO:0005886">
    <property type="term" value="C:plasma membrane"/>
    <property type="evidence" value="ECO:0007669"/>
    <property type="project" value="UniProtKB-SubCell"/>
</dbReference>
<evidence type="ECO:0000256" key="4">
    <source>
        <dbReference type="ARBA" id="ARBA00012865"/>
    </source>
</evidence>
<evidence type="ECO:0000313" key="22">
    <source>
        <dbReference type="Proteomes" id="UP000475117"/>
    </source>
</evidence>
<dbReference type="EMBL" id="CP066776">
    <property type="protein sequence ID" value="QQL44039.1"/>
    <property type="molecule type" value="Genomic_DNA"/>
</dbReference>
<dbReference type="SUPFAM" id="SSF56519">
    <property type="entry name" value="Penicillin binding protein dimerisation domain"/>
    <property type="match status" value="1"/>
</dbReference>
<evidence type="ECO:0000259" key="20">
    <source>
        <dbReference type="Pfam" id="PF03717"/>
    </source>
</evidence>
<dbReference type="GO" id="GO:0008658">
    <property type="term" value="F:penicillin binding"/>
    <property type="evidence" value="ECO:0007669"/>
    <property type="project" value="InterPro"/>
</dbReference>
<dbReference type="KEGG" id="soa:G3M56_009045"/>
<evidence type="ECO:0000256" key="9">
    <source>
        <dbReference type="ARBA" id="ARBA00022801"/>
    </source>
</evidence>
<evidence type="ECO:0000256" key="5">
    <source>
        <dbReference type="ARBA" id="ARBA00022475"/>
    </source>
</evidence>
<keyword evidence="10" id="KW-0133">Cell shape</keyword>